<dbReference type="InterPro" id="IPR056920">
    <property type="entry name" value="PRTase-CE"/>
</dbReference>
<dbReference type="Proteomes" id="UP000033423">
    <property type="component" value="Unassembled WGS sequence"/>
</dbReference>
<protein>
    <recommendedName>
        <fullName evidence="1">PRTase-CE domain-containing protein</fullName>
    </recommendedName>
</protein>
<reference evidence="2 3" key="1">
    <citation type="submission" date="2015-02" db="EMBL/GenBank/DDBJ databases">
        <title>Single-cell genomics of uncultivated deep-branching MTB reveals a conserved set of magnetosome genes.</title>
        <authorList>
            <person name="Kolinko S."/>
            <person name="Richter M."/>
            <person name="Glockner F.O."/>
            <person name="Brachmann A."/>
            <person name="Schuler D."/>
        </authorList>
    </citation>
    <scope>NUCLEOTIDE SEQUENCE [LARGE SCALE GENOMIC DNA]</scope>
    <source>
        <strain evidence="2">TM-1</strain>
    </source>
</reference>
<accession>A0A0F3GXC0</accession>
<dbReference type="EMBL" id="LACI01000567">
    <property type="protein sequence ID" value="KJU86502.1"/>
    <property type="molecule type" value="Genomic_DNA"/>
</dbReference>
<organism evidence="2 3">
    <name type="scientific">Candidatus Magnetobacterium bavaricum</name>
    <dbReference type="NCBI Taxonomy" id="29290"/>
    <lineage>
        <taxon>Bacteria</taxon>
        <taxon>Pseudomonadati</taxon>
        <taxon>Nitrospirota</taxon>
        <taxon>Thermodesulfovibrionia</taxon>
        <taxon>Thermodesulfovibrionales</taxon>
        <taxon>Candidatus Magnetobacteriaceae</taxon>
        <taxon>Candidatus Magnetobacterium</taxon>
    </lineage>
</organism>
<dbReference type="AlphaFoldDB" id="A0A0F3GXC0"/>
<evidence type="ECO:0000313" key="2">
    <source>
        <dbReference type="EMBL" id="KJU86502.1"/>
    </source>
</evidence>
<proteinExistence type="predicted"/>
<feature type="domain" description="PRTase-CE" evidence="1">
    <location>
        <begin position="10"/>
        <end position="53"/>
    </location>
</feature>
<dbReference type="Pfam" id="PF24390">
    <property type="entry name" value="PRTase-CE"/>
    <property type="match status" value="1"/>
</dbReference>
<keyword evidence="3" id="KW-1185">Reference proteome</keyword>
<name>A0A0F3GXC0_9BACT</name>
<gene>
    <name evidence="2" type="ORF">MBAV_001303</name>
</gene>
<evidence type="ECO:0000259" key="1">
    <source>
        <dbReference type="Pfam" id="PF24390"/>
    </source>
</evidence>
<comment type="caution">
    <text evidence="2">The sequence shown here is derived from an EMBL/GenBank/DDBJ whole genome shotgun (WGS) entry which is preliminary data.</text>
</comment>
<evidence type="ECO:0000313" key="3">
    <source>
        <dbReference type="Proteomes" id="UP000033423"/>
    </source>
</evidence>
<sequence length="60" mass="7037">MADKHTGSVKYGYKDCGLPLVLHHNTPNNSIYPLWNRRAMDDTSISFTPLFIRYERHRSD</sequence>